<dbReference type="PANTHER" id="PTHR43537">
    <property type="entry name" value="TRANSCRIPTIONAL REGULATOR, GNTR FAMILY"/>
    <property type="match status" value="1"/>
</dbReference>
<dbReference type="InterPro" id="IPR011711">
    <property type="entry name" value="GntR_C"/>
</dbReference>
<dbReference type="GO" id="GO:0003677">
    <property type="term" value="F:DNA binding"/>
    <property type="evidence" value="ECO:0007669"/>
    <property type="project" value="UniProtKB-KW"/>
</dbReference>
<gene>
    <name evidence="5" type="ORF">KCG34_10260</name>
</gene>
<dbReference type="Gene3D" id="1.20.120.530">
    <property type="entry name" value="GntR ligand-binding domain-like"/>
    <property type="match status" value="1"/>
</dbReference>
<dbReference type="SUPFAM" id="SSF46785">
    <property type="entry name" value="Winged helix' DNA-binding domain"/>
    <property type="match status" value="2"/>
</dbReference>
<dbReference type="InterPro" id="IPR008920">
    <property type="entry name" value="TF_FadR/GntR_C"/>
</dbReference>
<protein>
    <submittedName>
        <fullName evidence="5">FCD domain-containing protein</fullName>
    </submittedName>
</protein>
<dbReference type="Gene3D" id="1.10.10.10">
    <property type="entry name" value="Winged helix-like DNA-binding domain superfamily/Winged helix DNA-binding domain"/>
    <property type="match status" value="2"/>
</dbReference>
<evidence type="ECO:0000256" key="1">
    <source>
        <dbReference type="ARBA" id="ARBA00023015"/>
    </source>
</evidence>
<dbReference type="InterPro" id="IPR036390">
    <property type="entry name" value="WH_DNA-bd_sf"/>
</dbReference>
<evidence type="ECO:0000256" key="3">
    <source>
        <dbReference type="ARBA" id="ARBA00023163"/>
    </source>
</evidence>
<dbReference type="KEGG" id="caul:KCG34_10260"/>
<evidence type="ECO:0000313" key="5">
    <source>
        <dbReference type="EMBL" id="QUD90206.1"/>
    </source>
</evidence>
<keyword evidence="3" id="KW-0804">Transcription</keyword>
<evidence type="ECO:0000259" key="4">
    <source>
        <dbReference type="Pfam" id="PF07729"/>
    </source>
</evidence>
<proteinExistence type="predicted"/>
<sequence>MSASIINFHTRFLVRDSYAPMDGPDSSEISDLCASVVGNDDARSKLPLLLARHLEERFILAGWPVGRIFGSEPELTSQCRVGRDVMREAVRILEGRGCARMKRGPQGGLEILRPSVHHLHQALLDYASLTAVAPGAIVRAWVTLHLTAGRLLFLRGGCKPLQSLLARHAEKDIFDPRAMCSELIEKSGSKLLGILVDCLTPFLTEPFGSRATSRDLQGVTAKLAQEAGRKPSTAPSRLRVLLHQVGMACLDRRQRPFGISGLANEQRLAAAVVRELMRGKDAESWAQGILLGNEFDLCDRFGVDKSVVRQAIRIMEASEIADARAGRGRGLVSRRPSTAPLSRQLCSFIASRAIAVGEVERLVEALEMEIAGMAARRIGSDEVQLVNALLMDLAALRTSVPIGALQRFERFQHGAAKSAFLSAFLDGAKAYLSWNLVGEVIAPPPIAALYADHTAKVYDAIRSRDSARAMERQYDKLLALRASLRSQSEFNQLREIG</sequence>
<dbReference type="PANTHER" id="PTHR43537:SF5">
    <property type="entry name" value="UXU OPERON TRANSCRIPTIONAL REGULATOR"/>
    <property type="match status" value="1"/>
</dbReference>
<dbReference type="Proteomes" id="UP000676409">
    <property type="component" value="Chromosome"/>
</dbReference>
<accession>A0A975G540</accession>
<dbReference type="AlphaFoldDB" id="A0A975G540"/>
<keyword evidence="6" id="KW-1185">Reference proteome</keyword>
<reference evidence="5" key="1">
    <citation type="submission" date="2021-04" db="EMBL/GenBank/DDBJ databases">
        <title>The complete genome sequence of Caulobacter sp. S6.</title>
        <authorList>
            <person name="Tang Y."/>
            <person name="Ouyang W."/>
            <person name="Liu Q."/>
            <person name="Huang B."/>
            <person name="Guo Z."/>
            <person name="Lei P."/>
        </authorList>
    </citation>
    <scope>NUCLEOTIDE SEQUENCE</scope>
    <source>
        <strain evidence="5">S6</strain>
    </source>
</reference>
<keyword evidence="2" id="KW-0238">DNA-binding</keyword>
<dbReference type="InterPro" id="IPR036388">
    <property type="entry name" value="WH-like_DNA-bd_sf"/>
</dbReference>
<evidence type="ECO:0000256" key="2">
    <source>
        <dbReference type="ARBA" id="ARBA00023125"/>
    </source>
</evidence>
<feature type="domain" description="GntR C-terminal" evidence="4">
    <location>
        <begin position="362"/>
        <end position="471"/>
    </location>
</feature>
<dbReference type="Pfam" id="PF07729">
    <property type="entry name" value="FCD"/>
    <property type="match status" value="1"/>
</dbReference>
<dbReference type="EMBL" id="CP073078">
    <property type="protein sequence ID" value="QUD90206.1"/>
    <property type="molecule type" value="Genomic_DNA"/>
</dbReference>
<organism evidence="5 6">
    <name type="scientific">Phenylobacterium montanum</name>
    <dbReference type="NCBI Taxonomy" id="2823693"/>
    <lineage>
        <taxon>Bacteria</taxon>
        <taxon>Pseudomonadati</taxon>
        <taxon>Pseudomonadota</taxon>
        <taxon>Alphaproteobacteria</taxon>
        <taxon>Caulobacterales</taxon>
        <taxon>Caulobacteraceae</taxon>
        <taxon>Phenylobacterium</taxon>
    </lineage>
</organism>
<dbReference type="RefSeq" id="WP_211940257.1">
    <property type="nucleotide sequence ID" value="NZ_CP073078.1"/>
</dbReference>
<name>A0A975G540_9CAUL</name>
<keyword evidence="1" id="KW-0805">Transcription regulation</keyword>
<evidence type="ECO:0000313" key="6">
    <source>
        <dbReference type="Proteomes" id="UP000676409"/>
    </source>
</evidence>